<dbReference type="InterPro" id="IPR014145">
    <property type="entry name" value="LigD_pol_dom"/>
</dbReference>
<comment type="caution">
    <text evidence="2">The sequence shown here is derived from an EMBL/GenBank/DDBJ whole genome shotgun (WGS) entry which is preliminary data.</text>
</comment>
<dbReference type="PANTHER" id="PTHR42705">
    <property type="entry name" value="BIFUNCTIONAL NON-HOMOLOGOUS END JOINING PROTEIN LIGD"/>
    <property type="match status" value="1"/>
</dbReference>
<dbReference type="CDD" id="cd04865">
    <property type="entry name" value="LigD_Pol_like_2"/>
    <property type="match status" value="1"/>
</dbReference>
<evidence type="ECO:0000313" key="3">
    <source>
        <dbReference type="Proteomes" id="UP000294498"/>
    </source>
</evidence>
<organism evidence="2 3">
    <name type="scientific">Dinghuibacter silviterrae</name>
    <dbReference type="NCBI Taxonomy" id="1539049"/>
    <lineage>
        <taxon>Bacteria</taxon>
        <taxon>Pseudomonadati</taxon>
        <taxon>Bacteroidota</taxon>
        <taxon>Chitinophagia</taxon>
        <taxon>Chitinophagales</taxon>
        <taxon>Chitinophagaceae</taxon>
        <taxon>Dinghuibacter</taxon>
    </lineage>
</organism>
<proteinExistence type="predicted"/>
<accession>A0A4R8DVC9</accession>
<dbReference type="Proteomes" id="UP000294498">
    <property type="component" value="Unassembled WGS sequence"/>
</dbReference>
<keyword evidence="2" id="KW-0436">Ligase</keyword>
<protein>
    <submittedName>
        <fullName evidence="2">DNA ligase D</fullName>
    </submittedName>
</protein>
<dbReference type="GO" id="GO:0016874">
    <property type="term" value="F:ligase activity"/>
    <property type="evidence" value="ECO:0007669"/>
    <property type="project" value="UniProtKB-KW"/>
</dbReference>
<dbReference type="NCBIfam" id="TIGR02778">
    <property type="entry name" value="ligD_pol"/>
    <property type="match status" value="1"/>
</dbReference>
<dbReference type="Gene3D" id="3.90.920.10">
    <property type="entry name" value="DNA primase, PRIM domain"/>
    <property type="match status" value="1"/>
</dbReference>
<keyword evidence="3" id="KW-1185">Reference proteome</keyword>
<name>A0A4R8DVC9_9BACT</name>
<dbReference type="InterPro" id="IPR052171">
    <property type="entry name" value="NHEJ_LigD"/>
</dbReference>
<feature type="domain" description="DNA ligase D polymerase" evidence="1">
    <location>
        <begin position="57"/>
        <end position="311"/>
    </location>
</feature>
<reference evidence="2 3" key="1">
    <citation type="submission" date="2019-03" db="EMBL/GenBank/DDBJ databases">
        <title>Genomic Encyclopedia of Type Strains, Phase IV (KMG-IV): sequencing the most valuable type-strain genomes for metagenomic binning, comparative biology and taxonomic classification.</title>
        <authorList>
            <person name="Goeker M."/>
        </authorList>
    </citation>
    <scope>NUCLEOTIDE SEQUENCE [LARGE SCALE GENOMIC DNA]</scope>
    <source>
        <strain evidence="2 3">DSM 100059</strain>
    </source>
</reference>
<evidence type="ECO:0000313" key="2">
    <source>
        <dbReference type="EMBL" id="TDX02380.1"/>
    </source>
</evidence>
<evidence type="ECO:0000259" key="1">
    <source>
        <dbReference type="Pfam" id="PF21686"/>
    </source>
</evidence>
<gene>
    <name evidence="2" type="ORF">EDB95_3438</name>
</gene>
<sequence>MKNRFPTLPGTGFDEAARDVHLEKAKKSAMTETKTIEGHELSFTHLDKVYWPKEGYTKRDVLNYYDRIAPYILPYLKDRPQSLNRHPDGINGESFYQKDVTGKAPDWARLFPYHAEGDERQRHFLVCNGKASLLYMVSLGCIEMNPWSSRVETPDNTDWCVLDLDPTKKNDFNNVIETARVIHQVLDAIKVPSYPKTTGSTGIHVFIPLGARYTYDQSKEFGRAIAEVVQQQLPGITTLERTVSARAGRIYIDFLQNRPQATLATAYSLRPKPGAPVSMPLHWEEVKKGLKITDFTIANAVDRVRETGDLFKPVLGKGVDMEQAINRIFTT</sequence>
<dbReference type="Pfam" id="PF21686">
    <property type="entry name" value="LigD_Prim-Pol"/>
    <property type="match status" value="1"/>
</dbReference>
<dbReference type="EMBL" id="SODV01000001">
    <property type="protein sequence ID" value="TDX02380.1"/>
    <property type="molecule type" value="Genomic_DNA"/>
</dbReference>
<dbReference type="AlphaFoldDB" id="A0A4R8DVC9"/>
<dbReference type="PANTHER" id="PTHR42705:SF2">
    <property type="entry name" value="BIFUNCTIONAL NON-HOMOLOGOUS END JOINING PROTEIN LIGD"/>
    <property type="match status" value="1"/>
</dbReference>